<gene>
    <name evidence="2" type="ORF">HMPREF3196_01483</name>
</gene>
<feature type="compositionally biased region" description="Basic residues" evidence="1">
    <location>
        <begin position="32"/>
        <end position="43"/>
    </location>
</feature>
<dbReference type="Proteomes" id="UP000070092">
    <property type="component" value="Unassembled WGS sequence"/>
</dbReference>
<dbReference type="EMBL" id="LRPO01000040">
    <property type="protein sequence ID" value="KWZ80791.1"/>
    <property type="molecule type" value="Genomic_DNA"/>
</dbReference>
<evidence type="ECO:0000256" key="1">
    <source>
        <dbReference type="SAM" id="MobiDB-lite"/>
    </source>
</evidence>
<organism evidence="2 3">
    <name type="scientific">Bifidobacterium bifidum</name>
    <dbReference type="NCBI Taxonomy" id="1681"/>
    <lineage>
        <taxon>Bacteria</taxon>
        <taxon>Bacillati</taxon>
        <taxon>Actinomycetota</taxon>
        <taxon>Actinomycetes</taxon>
        <taxon>Bifidobacteriales</taxon>
        <taxon>Bifidobacteriaceae</taxon>
        <taxon>Bifidobacterium</taxon>
    </lineage>
</organism>
<comment type="caution">
    <text evidence="2">The sequence shown here is derived from an EMBL/GenBank/DDBJ whole genome shotgun (WGS) entry which is preliminary data.</text>
</comment>
<proteinExistence type="predicted"/>
<evidence type="ECO:0000313" key="2">
    <source>
        <dbReference type="EMBL" id="KWZ80791.1"/>
    </source>
</evidence>
<protein>
    <submittedName>
        <fullName evidence="2">Uncharacterized protein</fullName>
    </submittedName>
</protein>
<sequence>MRVLLQFFPAGAAIMATVRPRFRDSGRDATRRTPKGPVKHGIP</sequence>
<feature type="region of interest" description="Disordered" evidence="1">
    <location>
        <begin position="20"/>
        <end position="43"/>
    </location>
</feature>
<name>A0A133KMM7_BIFBI</name>
<accession>A0A133KMM7</accession>
<feature type="compositionally biased region" description="Basic and acidic residues" evidence="1">
    <location>
        <begin position="21"/>
        <end position="31"/>
    </location>
</feature>
<evidence type="ECO:0000313" key="3">
    <source>
        <dbReference type="Proteomes" id="UP000070092"/>
    </source>
</evidence>
<dbReference type="AlphaFoldDB" id="A0A133KMM7"/>
<reference evidence="2 3" key="1">
    <citation type="submission" date="2016-01" db="EMBL/GenBank/DDBJ databases">
        <authorList>
            <person name="Oliw E.H."/>
        </authorList>
    </citation>
    <scope>NUCLEOTIDE SEQUENCE [LARGE SCALE GENOMIC DNA]</scope>
    <source>
        <strain evidence="2 3">MJR8628B</strain>
    </source>
</reference>